<dbReference type="RefSeq" id="WP_307632252.1">
    <property type="nucleotide sequence ID" value="NZ_JAPHEH010000001.1"/>
</dbReference>
<feature type="domain" description="HDOD" evidence="1">
    <location>
        <begin position="13"/>
        <end position="213"/>
    </location>
</feature>
<dbReference type="AlphaFoldDB" id="A0A9X4MM02"/>
<protein>
    <submittedName>
        <fullName evidence="2">HDOD domain-containing protein</fullName>
    </submittedName>
</protein>
<dbReference type="Proteomes" id="UP001154240">
    <property type="component" value="Unassembled WGS sequence"/>
</dbReference>
<dbReference type="InterPro" id="IPR052340">
    <property type="entry name" value="RNase_Y/CdgJ"/>
</dbReference>
<evidence type="ECO:0000313" key="2">
    <source>
        <dbReference type="EMBL" id="MDG4475277.1"/>
    </source>
</evidence>
<dbReference type="PROSITE" id="PS51833">
    <property type="entry name" value="HDOD"/>
    <property type="match status" value="1"/>
</dbReference>
<accession>A0A9X4MM02</accession>
<dbReference type="SUPFAM" id="SSF109604">
    <property type="entry name" value="HD-domain/PDEase-like"/>
    <property type="match status" value="1"/>
</dbReference>
<dbReference type="PANTHER" id="PTHR33525:SF3">
    <property type="entry name" value="RIBONUCLEASE Y"/>
    <property type="match status" value="1"/>
</dbReference>
<reference evidence="2" key="1">
    <citation type="journal article" date="2022" name="bioRxiv">
        <title>Thiovibrio frasassiensisgen. nov., sp. nov., an autotrophic, elemental sulfur disproportionating bacterium isolated from sulfidic karst sediment, and proposal of Thiovibrionaceae fam. nov.</title>
        <authorList>
            <person name="Aronson H."/>
            <person name="Thomas C."/>
            <person name="Bhattacharyya M."/>
            <person name="Eckstein S."/>
            <person name="Jensen S."/>
            <person name="Barco R."/>
            <person name="Macalady J."/>
            <person name="Amend J."/>
        </authorList>
    </citation>
    <scope>NUCLEOTIDE SEQUENCE</scope>
    <source>
        <strain evidence="2">RS19-109</strain>
    </source>
</reference>
<evidence type="ECO:0000313" key="3">
    <source>
        <dbReference type="Proteomes" id="UP001154240"/>
    </source>
</evidence>
<sequence length="291" mass="32087">MNLRDFLKKIKELPTISAVANEINDRDQNDALTAKTLGTIITRDPALTATVLKLANSAYYGMAREITSIERAVTILGFDTIKNLALTISVFHVFKNQDGQLFDLKGLWYHSLGVGLAAKHLSLHSPMLACDKTLPEQAFICGILHDIGKIAFAQNLPAEMGEILKQTRSGTAAQHEIEKNILGFNHQKAGQAMANSWNFPEDYQTVIRLHHAPSAAITGDNAKITALVMSVYLGNKIAKALHLGESTDPHMAKVTPDDIRNLGINKESLPAIIKDIREEYTQCLEAWSYEL</sequence>
<gene>
    <name evidence="2" type="ORF">OLX77_03770</name>
</gene>
<evidence type="ECO:0000259" key="1">
    <source>
        <dbReference type="PROSITE" id="PS51833"/>
    </source>
</evidence>
<dbReference type="InterPro" id="IPR013976">
    <property type="entry name" value="HDOD"/>
</dbReference>
<proteinExistence type="predicted"/>
<dbReference type="PANTHER" id="PTHR33525">
    <property type="match status" value="1"/>
</dbReference>
<dbReference type="Pfam" id="PF08668">
    <property type="entry name" value="HDOD"/>
    <property type="match status" value="1"/>
</dbReference>
<keyword evidence="3" id="KW-1185">Reference proteome</keyword>
<dbReference type="InterPro" id="IPR003607">
    <property type="entry name" value="HD/PDEase_dom"/>
</dbReference>
<dbReference type="EMBL" id="JAPHEH010000001">
    <property type="protein sequence ID" value="MDG4475277.1"/>
    <property type="molecule type" value="Genomic_DNA"/>
</dbReference>
<name>A0A9X4MM02_9BACT</name>
<dbReference type="CDD" id="cd00077">
    <property type="entry name" value="HDc"/>
    <property type="match status" value="1"/>
</dbReference>
<dbReference type="Gene3D" id="1.10.3210.10">
    <property type="entry name" value="Hypothetical protein af1432"/>
    <property type="match status" value="1"/>
</dbReference>
<comment type="caution">
    <text evidence="2">The sequence shown here is derived from an EMBL/GenBank/DDBJ whole genome shotgun (WGS) entry which is preliminary data.</text>
</comment>
<reference evidence="2" key="2">
    <citation type="submission" date="2022-10" db="EMBL/GenBank/DDBJ databases">
        <authorList>
            <person name="Aronson H.S."/>
        </authorList>
    </citation>
    <scope>NUCLEOTIDE SEQUENCE</scope>
    <source>
        <strain evidence="2">RS19-109</strain>
    </source>
</reference>
<organism evidence="2 3">
    <name type="scientific">Thiovibrio frasassiensis</name>
    <dbReference type="NCBI Taxonomy" id="2984131"/>
    <lineage>
        <taxon>Bacteria</taxon>
        <taxon>Pseudomonadati</taxon>
        <taxon>Thermodesulfobacteriota</taxon>
        <taxon>Desulfobulbia</taxon>
        <taxon>Desulfobulbales</taxon>
        <taxon>Thiovibrionaceae</taxon>
        <taxon>Thiovibrio</taxon>
    </lineage>
</organism>